<dbReference type="PROSITE" id="PS51374">
    <property type="entry name" value="NDPK_LIKE"/>
    <property type="match status" value="1"/>
</dbReference>
<keyword evidence="5" id="KW-0966">Cell projection</keyword>
<proteinExistence type="inferred from homology"/>
<sequence>MEEAQSAADVSVERTLALIKPDAIDNADEIEETILRSGFTVLQKRKVVLSPELCSDIYAAHYGKMFFPSLTAFMSSGPTIAMVIVRHQAVAYWRDLIGPANSVNAKETHPGSLRALYGTDELRNAVHGSETTSAAEREIRLIFPDGPVSPIPTAQDAITYLSKFVNPTLLSGLTELCKQKPTDPITWLADWLIANNPNKPNIHEDLIKEP</sequence>
<evidence type="ECO:0000256" key="5">
    <source>
        <dbReference type="ARBA" id="ARBA00023273"/>
    </source>
</evidence>
<dbReference type="PRINTS" id="PR01243">
    <property type="entry name" value="NUCDPKINASE"/>
</dbReference>
<dbReference type="PANTHER" id="PTHR46161:SF1">
    <property type="entry name" value="NUCLEOSIDE DIPHOSPHATE KINASE HOMOLOG 5"/>
    <property type="match status" value="1"/>
</dbReference>
<dbReference type="Gene3D" id="1.20.890.10">
    <property type="entry name" value="cAMP-dependent protein kinase regulatory subunit, dimerization-anchoring domain"/>
    <property type="match status" value="1"/>
</dbReference>
<comment type="similarity">
    <text evidence="2 8 9">Belongs to the NDK family.</text>
</comment>
<dbReference type="FunFam" id="1.20.890.10:FF:000008">
    <property type="entry name" value="Nucleoside diphosphate kinase homolog 5"/>
    <property type="match status" value="1"/>
</dbReference>
<dbReference type="GO" id="GO:0006228">
    <property type="term" value="P:UTP biosynthetic process"/>
    <property type="evidence" value="ECO:0007669"/>
    <property type="project" value="InterPro"/>
</dbReference>
<protein>
    <recommendedName>
        <fullName evidence="6">Nucleoside diphosphate kinase homolog 5</fullName>
    </recommendedName>
    <alternativeName>
        <fullName evidence="7">3'-5' exonuclease NME5</fullName>
    </alternativeName>
</protein>
<dbReference type="SUPFAM" id="SSF54919">
    <property type="entry name" value="Nucleoside diphosphate kinase, NDK"/>
    <property type="match status" value="1"/>
</dbReference>
<dbReference type="SMART" id="SM00562">
    <property type="entry name" value="NDK"/>
    <property type="match status" value="1"/>
</dbReference>
<comment type="caution">
    <text evidence="11">The sequence shown here is derived from an EMBL/GenBank/DDBJ whole genome shotgun (WGS) entry which is preliminary data.</text>
</comment>
<gene>
    <name evidence="11" type="ORF">scyTo_0005673</name>
</gene>
<evidence type="ECO:0000256" key="1">
    <source>
        <dbReference type="ARBA" id="ARBA00004138"/>
    </source>
</evidence>
<reference evidence="11 12" key="1">
    <citation type="journal article" date="2018" name="Nat. Ecol. Evol.">
        <title>Shark genomes provide insights into elasmobranch evolution and the origin of vertebrates.</title>
        <authorList>
            <person name="Hara Y"/>
            <person name="Yamaguchi K"/>
            <person name="Onimaru K"/>
            <person name="Kadota M"/>
            <person name="Koyanagi M"/>
            <person name="Keeley SD"/>
            <person name="Tatsumi K"/>
            <person name="Tanaka K"/>
            <person name="Motone F"/>
            <person name="Kageyama Y"/>
            <person name="Nozu R"/>
            <person name="Adachi N"/>
            <person name="Nishimura O"/>
            <person name="Nakagawa R"/>
            <person name="Tanegashima C"/>
            <person name="Kiyatake I"/>
            <person name="Matsumoto R"/>
            <person name="Murakumo K"/>
            <person name="Nishida K"/>
            <person name="Terakita A"/>
            <person name="Kuratani S"/>
            <person name="Sato K"/>
            <person name="Hyodo S Kuraku.S."/>
        </authorList>
    </citation>
    <scope>NUCLEOTIDE SEQUENCE [LARGE SCALE GENOMIC DNA]</scope>
</reference>
<dbReference type="AlphaFoldDB" id="A0A401PBC9"/>
<dbReference type="Gene3D" id="3.30.70.141">
    <property type="entry name" value="Nucleoside diphosphate kinase-like domain"/>
    <property type="match status" value="1"/>
</dbReference>
<dbReference type="Proteomes" id="UP000288216">
    <property type="component" value="Unassembled WGS sequence"/>
</dbReference>
<dbReference type="GO" id="GO:0003341">
    <property type="term" value="P:cilium movement"/>
    <property type="evidence" value="ECO:0007669"/>
    <property type="project" value="TreeGrafter"/>
</dbReference>
<evidence type="ECO:0000256" key="7">
    <source>
        <dbReference type="ARBA" id="ARBA00080200"/>
    </source>
</evidence>
<evidence type="ECO:0000256" key="3">
    <source>
        <dbReference type="ARBA" id="ARBA00022473"/>
    </source>
</evidence>
<evidence type="ECO:0000313" key="12">
    <source>
        <dbReference type="Proteomes" id="UP000288216"/>
    </source>
</evidence>
<dbReference type="Pfam" id="PF05186">
    <property type="entry name" value="Dpy-30"/>
    <property type="match status" value="1"/>
</dbReference>
<dbReference type="GO" id="GO:0004550">
    <property type="term" value="F:nucleoside diphosphate kinase activity"/>
    <property type="evidence" value="ECO:0007669"/>
    <property type="project" value="InterPro"/>
</dbReference>
<dbReference type="GO" id="GO:1902176">
    <property type="term" value="P:negative regulation of oxidative stress-induced intrinsic apoptotic signaling pathway"/>
    <property type="evidence" value="ECO:0007669"/>
    <property type="project" value="TreeGrafter"/>
</dbReference>
<evidence type="ECO:0000256" key="4">
    <source>
        <dbReference type="ARBA" id="ARBA00022801"/>
    </source>
</evidence>
<evidence type="ECO:0000256" key="2">
    <source>
        <dbReference type="ARBA" id="ARBA00008142"/>
    </source>
</evidence>
<dbReference type="InterPro" id="IPR034907">
    <property type="entry name" value="NDK-like_dom"/>
</dbReference>
<dbReference type="FunFam" id="3.30.70.141:FF:000010">
    <property type="entry name" value="Nucleoside diphosphate kinase 7"/>
    <property type="match status" value="1"/>
</dbReference>
<evidence type="ECO:0000256" key="9">
    <source>
        <dbReference type="RuleBase" id="RU004011"/>
    </source>
</evidence>
<comment type="caution">
    <text evidence="8">Lacks conserved residue(s) required for the propagation of feature annotation.</text>
</comment>
<dbReference type="InterPro" id="IPR007858">
    <property type="entry name" value="Dpy-30_motif"/>
</dbReference>
<dbReference type="STRING" id="75743.A0A401PBC9"/>
<dbReference type="GO" id="GO:0006241">
    <property type="term" value="P:CTP biosynthetic process"/>
    <property type="evidence" value="ECO:0007669"/>
    <property type="project" value="InterPro"/>
</dbReference>
<dbReference type="GO" id="GO:0006183">
    <property type="term" value="P:GTP biosynthetic process"/>
    <property type="evidence" value="ECO:0007669"/>
    <property type="project" value="InterPro"/>
</dbReference>
<dbReference type="InterPro" id="IPR036850">
    <property type="entry name" value="NDK-like_dom_sf"/>
</dbReference>
<organism evidence="11 12">
    <name type="scientific">Scyliorhinus torazame</name>
    <name type="common">Cloudy catshark</name>
    <name type="synonym">Catulus torazame</name>
    <dbReference type="NCBI Taxonomy" id="75743"/>
    <lineage>
        <taxon>Eukaryota</taxon>
        <taxon>Metazoa</taxon>
        <taxon>Chordata</taxon>
        <taxon>Craniata</taxon>
        <taxon>Vertebrata</taxon>
        <taxon>Chondrichthyes</taxon>
        <taxon>Elasmobranchii</taxon>
        <taxon>Galeomorphii</taxon>
        <taxon>Galeoidea</taxon>
        <taxon>Carcharhiniformes</taxon>
        <taxon>Scyliorhinidae</taxon>
        <taxon>Scyliorhinus</taxon>
    </lineage>
</organism>
<dbReference type="InterPro" id="IPR001564">
    <property type="entry name" value="Nucleoside_diP_kinase"/>
</dbReference>
<keyword evidence="12" id="KW-1185">Reference proteome</keyword>
<dbReference type="OMA" id="GHYGRHH"/>
<keyword evidence="3" id="KW-0217">Developmental protein</keyword>
<comment type="subcellular location">
    <subcellularLocation>
        <location evidence="1">Cell projection</location>
        <location evidence="1">Cilium</location>
    </subcellularLocation>
</comment>
<evidence type="ECO:0000256" key="6">
    <source>
        <dbReference type="ARBA" id="ARBA00072632"/>
    </source>
</evidence>
<accession>A0A401PBC9</accession>
<evidence type="ECO:0000259" key="10">
    <source>
        <dbReference type="SMART" id="SM00562"/>
    </source>
</evidence>
<name>A0A401PBC9_SCYTO</name>
<evidence type="ECO:0000256" key="8">
    <source>
        <dbReference type="PROSITE-ProRule" id="PRU00706"/>
    </source>
</evidence>
<dbReference type="GO" id="GO:0005929">
    <property type="term" value="C:cilium"/>
    <property type="evidence" value="ECO:0007669"/>
    <property type="project" value="UniProtKB-SubCell"/>
</dbReference>
<dbReference type="GO" id="GO:0016787">
    <property type="term" value="F:hydrolase activity"/>
    <property type="evidence" value="ECO:0007669"/>
    <property type="project" value="UniProtKB-KW"/>
</dbReference>
<dbReference type="OrthoDB" id="1729737at2759"/>
<dbReference type="EMBL" id="BFAA01001805">
    <property type="protein sequence ID" value="GCB70421.1"/>
    <property type="molecule type" value="Genomic_DNA"/>
</dbReference>
<dbReference type="PANTHER" id="PTHR46161">
    <property type="entry name" value="NUCLEOSIDE DIPHOSPHATE KINASE"/>
    <property type="match status" value="1"/>
</dbReference>
<keyword evidence="4" id="KW-0378">Hydrolase</keyword>
<dbReference type="Pfam" id="PF00334">
    <property type="entry name" value="NDK"/>
    <property type="match status" value="1"/>
</dbReference>
<dbReference type="CDD" id="cd22970">
    <property type="entry name" value="DD_NDKH5-like"/>
    <property type="match status" value="1"/>
</dbReference>
<evidence type="ECO:0000313" key="11">
    <source>
        <dbReference type="EMBL" id="GCB70421.1"/>
    </source>
</evidence>
<feature type="domain" description="Nucleoside diphosphate kinase-like" evidence="10">
    <location>
        <begin position="12"/>
        <end position="150"/>
    </location>
</feature>